<dbReference type="GO" id="GO:0016818">
    <property type="term" value="F:hydrolase activity, acting on acid anhydrides, in phosphorus-containing anhydrides"/>
    <property type="evidence" value="ECO:0007669"/>
    <property type="project" value="InterPro"/>
</dbReference>
<organism evidence="4 5">
    <name type="scientific">Guopingia tenuis</name>
    <dbReference type="NCBI Taxonomy" id="2763656"/>
    <lineage>
        <taxon>Bacteria</taxon>
        <taxon>Bacillati</taxon>
        <taxon>Bacillota</taxon>
        <taxon>Clostridia</taxon>
        <taxon>Christensenellales</taxon>
        <taxon>Christensenellaceae</taxon>
        <taxon>Guopingia</taxon>
    </lineage>
</organism>
<dbReference type="InterPro" id="IPR014905">
    <property type="entry name" value="HIRAN"/>
</dbReference>
<gene>
    <name evidence="4" type="ORF">H8693_06030</name>
</gene>
<sequence>MLEGVFVTITGFRNYYDKIPFSIGARFLCAKEPGNAYDTEAIRVFAPNGHTVGYVANSVHTKANGTMSAARVYDRVGDLFWVEVCFSTQSKIICQITDFDVPKADATLPLLGRRSEDEWDAED</sequence>
<comment type="caution">
    <text evidence="4">The sequence shown here is derived from an EMBL/GenBank/DDBJ whole genome shotgun (WGS) entry which is preliminary data.</text>
</comment>
<keyword evidence="5" id="KW-1185">Reference proteome</keyword>
<dbReference type="GO" id="GO:0003677">
    <property type="term" value="F:DNA binding"/>
    <property type="evidence" value="ECO:0007669"/>
    <property type="project" value="UniProtKB-KW"/>
</dbReference>
<evidence type="ECO:0000313" key="4">
    <source>
        <dbReference type="EMBL" id="MBC8538487.1"/>
    </source>
</evidence>
<name>A0A926HSI1_9FIRM</name>
<dbReference type="RefSeq" id="WP_249280243.1">
    <property type="nucleotide sequence ID" value="NZ_JACRSS010000002.1"/>
</dbReference>
<protein>
    <submittedName>
        <fullName evidence="4">DNA-binding protein</fullName>
    </submittedName>
</protein>
<dbReference type="EMBL" id="JACRSS010000002">
    <property type="protein sequence ID" value="MBC8538487.1"/>
    <property type="molecule type" value="Genomic_DNA"/>
</dbReference>
<keyword evidence="2" id="KW-0378">Hydrolase</keyword>
<dbReference type="Gene3D" id="3.30.70.2330">
    <property type="match status" value="1"/>
</dbReference>
<dbReference type="Pfam" id="PF08797">
    <property type="entry name" value="HIRAN"/>
    <property type="match status" value="1"/>
</dbReference>
<dbReference type="AlphaFoldDB" id="A0A926HSI1"/>
<accession>A0A926HSI1</accession>
<evidence type="ECO:0000313" key="5">
    <source>
        <dbReference type="Proteomes" id="UP000617951"/>
    </source>
</evidence>
<keyword evidence="1" id="KW-0479">Metal-binding</keyword>
<dbReference type="GO" id="GO:0008270">
    <property type="term" value="F:zinc ion binding"/>
    <property type="evidence" value="ECO:0007669"/>
    <property type="project" value="InterPro"/>
</dbReference>
<proteinExistence type="predicted"/>
<dbReference type="Proteomes" id="UP000617951">
    <property type="component" value="Unassembled WGS sequence"/>
</dbReference>
<keyword evidence="4" id="KW-0238">DNA-binding</keyword>
<reference evidence="4" key="1">
    <citation type="submission" date="2020-08" db="EMBL/GenBank/DDBJ databases">
        <title>Genome public.</title>
        <authorList>
            <person name="Liu C."/>
            <person name="Sun Q."/>
        </authorList>
    </citation>
    <scope>NUCLEOTIDE SEQUENCE</scope>
    <source>
        <strain evidence="4">NSJ-63</strain>
    </source>
</reference>
<evidence type="ECO:0000256" key="2">
    <source>
        <dbReference type="ARBA" id="ARBA00022801"/>
    </source>
</evidence>
<evidence type="ECO:0000259" key="3">
    <source>
        <dbReference type="Pfam" id="PF08797"/>
    </source>
</evidence>
<feature type="domain" description="HIRAN" evidence="3">
    <location>
        <begin position="5"/>
        <end position="60"/>
    </location>
</feature>
<evidence type="ECO:0000256" key="1">
    <source>
        <dbReference type="ARBA" id="ARBA00022723"/>
    </source>
</evidence>